<feature type="compositionally biased region" description="Low complexity" evidence="4">
    <location>
        <begin position="35"/>
        <end position="49"/>
    </location>
</feature>
<dbReference type="GO" id="GO:0043386">
    <property type="term" value="P:mycotoxin biosynthetic process"/>
    <property type="evidence" value="ECO:0007669"/>
    <property type="project" value="InterPro"/>
</dbReference>
<reference evidence="5 6" key="1">
    <citation type="submission" date="2018-05" db="EMBL/GenBank/DDBJ databases">
        <title>Genome sequencing and assembly of the regulated plant pathogen Lachnellula willkommii and related sister species for the development of diagnostic species identification markers.</title>
        <authorList>
            <person name="Giroux E."/>
            <person name="Bilodeau G."/>
        </authorList>
    </citation>
    <scope>NUCLEOTIDE SEQUENCE [LARGE SCALE GENOMIC DNA]</scope>
    <source>
        <strain evidence="5 6">CBS 172.35</strain>
    </source>
</reference>
<dbReference type="PANTHER" id="PTHR33365:SF11">
    <property type="entry name" value="TAT PATHWAY SIGNAL SEQUENCE"/>
    <property type="match status" value="1"/>
</dbReference>
<evidence type="ECO:0000256" key="2">
    <source>
        <dbReference type="ARBA" id="ARBA00023002"/>
    </source>
</evidence>
<name>A0A559M2S7_9HELO</name>
<evidence type="ECO:0000313" key="5">
    <source>
        <dbReference type="EMBL" id="TVY87276.1"/>
    </source>
</evidence>
<dbReference type="GO" id="GO:0016491">
    <property type="term" value="F:oxidoreductase activity"/>
    <property type="evidence" value="ECO:0007669"/>
    <property type="project" value="UniProtKB-KW"/>
</dbReference>
<accession>A0A559M2S7</accession>
<comment type="similarity">
    <text evidence="3">Belongs to the ustYa family.</text>
</comment>
<dbReference type="InterPro" id="IPR021765">
    <property type="entry name" value="UstYa-like"/>
</dbReference>
<comment type="pathway">
    <text evidence="1">Mycotoxin biosynthesis.</text>
</comment>
<dbReference type="EMBL" id="QGML01002589">
    <property type="protein sequence ID" value="TVY87276.1"/>
    <property type="molecule type" value="Genomic_DNA"/>
</dbReference>
<comment type="caution">
    <text evidence="5">The sequence shown here is derived from an EMBL/GenBank/DDBJ whole genome shotgun (WGS) entry which is preliminary data.</text>
</comment>
<proteinExistence type="inferred from homology"/>
<sequence length="306" mass="34172">MDLSSSKPHVQTTKYHPISNTTRDSIDNLYPDLESSSSTSTSSSTTLLSPPLKPDRMRNTNRYENSRSRTRIPTSVTWIRWGVVVSLQGVIIMLLFRLRPGTGKVDSGDIGGGGVGGKGEWKSTETETGGDVSGLYRPTTHKYTLLTPESEKFVPNMSSNENRMQVRKNWDMLMPLGSGTVEIPDYEQHPMLGKPIIDDPIHSGAIFEASWTHALHCLYYTVDSYHQLVVNGTFGFDGIRNDFHAAHCFEYLRNQILCMADMTLEGSESLLDATGEGQAHMCRDREEANAWIEERRVDDIQSIVGP</sequence>
<evidence type="ECO:0000256" key="1">
    <source>
        <dbReference type="ARBA" id="ARBA00004685"/>
    </source>
</evidence>
<gene>
    <name evidence="5" type="primary">ustYa_1</name>
    <name evidence="5" type="ORF">LAWI1_G006737</name>
</gene>
<dbReference type="AlphaFoldDB" id="A0A559M2S7"/>
<protein>
    <submittedName>
        <fullName evidence="5">Oxidase</fullName>
    </submittedName>
</protein>
<dbReference type="Proteomes" id="UP000315522">
    <property type="component" value="Unassembled WGS sequence"/>
</dbReference>
<keyword evidence="6" id="KW-1185">Reference proteome</keyword>
<keyword evidence="2" id="KW-0560">Oxidoreductase</keyword>
<evidence type="ECO:0000313" key="6">
    <source>
        <dbReference type="Proteomes" id="UP000315522"/>
    </source>
</evidence>
<feature type="region of interest" description="Disordered" evidence="4">
    <location>
        <begin position="1"/>
        <end position="69"/>
    </location>
</feature>
<feature type="compositionally biased region" description="Polar residues" evidence="4">
    <location>
        <begin position="1"/>
        <end position="23"/>
    </location>
</feature>
<dbReference type="Pfam" id="PF11807">
    <property type="entry name" value="UstYa"/>
    <property type="match status" value="1"/>
</dbReference>
<evidence type="ECO:0000256" key="3">
    <source>
        <dbReference type="ARBA" id="ARBA00035112"/>
    </source>
</evidence>
<organism evidence="5 6">
    <name type="scientific">Lachnellula willkommii</name>
    <dbReference type="NCBI Taxonomy" id="215461"/>
    <lineage>
        <taxon>Eukaryota</taxon>
        <taxon>Fungi</taxon>
        <taxon>Dikarya</taxon>
        <taxon>Ascomycota</taxon>
        <taxon>Pezizomycotina</taxon>
        <taxon>Leotiomycetes</taxon>
        <taxon>Helotiales</taxon>
        <taxon>Lachnaceae</taxon>
        <taxon>Lachnellula</taxon>
    </lineage>
</organism>
<dbReference type="PANTHER" id="PTHR33365">
    <property type="entry name" value="YALI0B05434P"/>
    <property type="match status" value="1"/>
</dbReference>
<evidence type="ECO:0000256" key="4">
    <source>
        <dbReference type="SAM" id="MobiDB-lite"/>
    </source>
</evidence>